<organism evidence="1 2">
    <name type="scientific">Echinicola soli</name>
    <dbReference type="NCBI Taxonomy" id="2591634"/>
    <lineage>
        <taxon>Bacteria</taxon>
        <taxon>Pseudomonadati</taxon>
        <taxon>Bacteroidota</taxon>
        <taxon>Cytophagia</taxon>
        <taxon>Cytophagales</taxon>
        <taxon>Cyclobacteriaceae</taxon>
        <taxon>Echinicola</taxon>
    </lineage>
</organism>
<dbReference type="AlphaFoldDB" id="A0A514CCG8"/>
<dbReference type="RefSeq" id="WP_141612796.1">
    <property type="nucleotide sequence ID" value="NZ_CP041253.1"/>
</dbReference>
<name>A0A514CCG8_9BACT</name>
<dbReference type="EMBL" id="CP041253">
    <property type="protein sequence ID" value="QDH77511.1"/>
    <property type="molecule type" value="Genomic_DNA"/>
</dbReference>
<sequence>MKNTKRLYYLLGMLVLLLLVWMVSDTFTQPGVDDLKMDFNEVATYRNENNTGPIKRVYAVVVSDTLWHEMEQYGKLMPHTKYGNTQVYFFTNKEQAPVKLNAQKPHFDERFNQYCIGRFEKKAMGEEGFRKYPFH</sequence>
<gene>
    <name evidence="1" type="ORF">FKX85_00020</name>
</gene>
<proteinExistence type="predicted"/>
<accession>A0A514CCG8</accession>
<dbReference type="OrthoDB" id="709006at2"/>
<protein>
    <submittedName>
        <fullName evidence="1">Uncharacterized protein</fullName>
    </submittedName>
</protein>
<reference evidence="1 2" key="1">
    <citation type="submission" date="2019-06" db="EMBL/GenBank/DDBJ databases">
        <title>Echinicola alkalisoli sp. nov. isolated from saline soil.</title>
        <authorList>
            <person name="Sun J.-Q."/>
            <person name="Xu L."/>
        </authorList>
    </citation>
    <scope>NUCLEOTIDE SEQUENCE [LARGE SCALE GENOMIC DNA]</scope>
    <source>
        <strain evidence="1 2">LN3S3</strain>
    </source>
</reference>
<evidence type="ECO:0000313" key="2">
    <source>
        <dbReference type="Proteomes" id="UP000316614"/>
    </source>
</evidence>
<evidence type="ECO:0000313" key="1">
    <source>
        <dbReference type="EMBL" id="QDH77511.1"/>
    </source>
</evidence>
<dbReference type="Proteomes" id="UP000316614">
    <property type="component" value="Chromosome"/>
</dbReference>
<keyword evidence="2" id="KW-1185">Reference proteome</keyword>
<dbReference type="KEGG" id="echi:FKX85_00020"/>